<evidence type="ECO:0000256" key="1">
    <source>
        <dbReference type="SAM" id="MobiDB-lite"/>
    </source>
</evidence>
<dbReference type="EMBL" id="WIQZ01000068">
    <property type="protein sequence ID" value="KAF3128683.1"/>
    <property type="molecule type" value="Genomic_DNA"/>
</dbReference>
<comment type="caution">
    <text evidence="2">The sequence shown here is derived from an EMBL/GenBank/DDBJ whole genome shotgun (WGS) entry which is preliminary data.</text>
</comment>
<accession>A0A7C8NUD6</accession>
<reference evidence="2 3" key="1">
    <citation type="submission" date="2019-06" db="EMBL/GenBank/DDBJ databases">
        <authorList>
            <person name="Palmer J.M."/>
        </authorList>
    </citation>
    <scope>NUCLEOTIDE SEQUENCE [LARGE SCALE GENOMIC DNA]</scope>
    <source>
        <strain evidence="2 3">TWF703</strain>
    </source>
</reference>
<organism evidence="2 3">
    <name type="scientific">Orbilia oligospora</name>
    <name type="common">Nematode-trapping fungus</name>
    <name type="synonym">Arthrobotrys oligospora</name>
    <dbReference type="NCBI Taxonomy" id="2813651"/>
    <lineage>
        <taxon>Eukaryota</taxon>
        <taxon>Fungi</taxon>
        <taxon>Dikarya</taxon>
        <taxon>Ascomycota</taxon>
        <taxon>Pezizomycotina</taxon>
        <taxon>Orbiliomycetes</taxon>
        <taxon>Orbiliales</taxon>
        <taxon>Orbiliaceae</taxon>
        <taxon>Orbilia</taxon>
    </lineage>
</organism>
<sequence length="64" mass="6809">MTLGRVNSSKERPFDTEGRSKRPVYSNGYREGGIACDADSREAVGVSRTDGGDDGDGGKKAGEW</sequence>
<feature type="compositionally biased region" description="Basic and acidic residues" evidence="1">
    <location>
        <begin position="8"/>
        <end position="20"/>
    </location>
</feature>
<gene>
    <name evidence="2" type="ORF">TWF703_009264</name>
</gene>
<name>A0A7C8NUD6_ORBOL</name>
<dbReference type="AlphaFoldDB" id="A0A7C8NUD6"/>
<dbReference type="Proteomes" id="UP000480548">
    <property type="component" value="Unassembled WGS sequence"/>
</dbReference>
<evidence type="ECO:0000313" key="3">
    <source>
        <dbReference type="Proteomes" id="UP000480548"/>
    </source>
</evidence>
<feature type="region of interest" description="Disordered" evidence="1">
    <location>
        <begin position="1"/>
        <end position="64"/>
    </location>
</feature>
<proteinExistence type="predicted"/>
<evidence type="ECO:0000313" key="2">
    <source>
        <dbReference type="EMBL" id="KAF3128683.1"/>
    </source>
</evidence>
<protein>
    <submittedName>
        <fullName evidence="2">Uncharacterized protein</fullName>
    </submittedName>
</protein>